<feature type="domain" description="PrkA AAA" evidence="1">
    <location>
        <begin position="32"/>
        <end position="379"/>
    </location>
</feature>
<evidence type="ECO:0000313" key="3">
    <source>
        <dbReference type="Proteomes" id="UP000289269"/>
    </source>
</evidence>
<dbReference type="Gene3D" id="3.40.50.300">
    <property type="entry name" value="P-loop containing nucleotide triphosphate hydrolases"/>
    <property type="match status" value="1"/>
</dbReference>
<organism evidence="2 3">
    <name type="scientific">Candidatus Chaera renei</name>
    <dbReference type="NCBI Taxonomy" id="2506947"/>
    <lineage>
        <taxon>Bacteria</taxon>
        <taxon>Candidatus Saccharimonadota</taxon>
        <taxon>Candidatus Saccharimonadia</taxon>
        <taxon>Candidatus Saccharimonadales</taxon>
        <taxon>Candidatus Saccharimonadaceae</taxon>
        <taxon>Candidatus Chaera</taxon>
    </lineage>
</organism>
<evidence type="ECO:0000259" key="1">
    <source>
        <dbReference type="SMART" id="SM00763"/>
    </source>
</evidence>
<dbReference type="SMART" id="SM00763">
    <property type="entry name" value="AAA_PrkA"/>
    <property type="match status" value="1"/>
</dbReference>
<dbReference type="Pfam" id="PF08298">
    <property type="entry name" value="AAA_PrkA"/>
    <property type="match status" value="1"/>
</dbReference>
<protein>
    <submittedName>
        <fullName evidence="2">Protein prkA</fullName>
    </submittedName>
</protein>
<dbReference type="PANTHER" id="PTHR30267">
    <property type="entry name" value="PROTEIN KINASE PRKA"/>
    <property type="match status" value="1"/>
</dbReference>
<dbReference type="AlphaFoldDB" id="A0A4Q0AJL6"/>
<comment type="caution">
    <text evidence="2">The sequence shown here is derived from an EMBL/GenBank/DDBJ whole genome shotgun (WGS) entry which is preliminary data.</text>
</comment>
<dbReference type="PANTHER" id="PTHR30267:SF2">
    <property type="entry name" value="PROTEIN PRKA"/>
    <property type="match status" value="1"/>
</dbReference>
<dbReference type="Proteomes" id="UP000289269">
    <property type="component" value="Unassembled WGS sequence"/>
</dbReference>
<dbReference type="InterPro" id="IPR013153">
    <property type="entry name" value="Prk_AAA"/>
</dbReference>
<reference evidence="2" key="1">
    <citation type="submission" date="2019-01" db="EMBL/GenBank/DDBJ databases">
        <title>Genomic signatures and co-occurrence patterns of the ultra-small Saccharimodia (Patescibacteria phylum) suggest a symbiotic lifestyle.</title>
        <authorList>
            <person name="Lemos L."/>
            <person name="Medeiros J."/>
            <person name="Andreote F."/>
            <person name="Fernandes G."/>
            <person name="Varani A."/>
            <person name="Oliveira G."/>
            <person name="Pylro V."/>
        </authorList>
    </citation>
    <scope>NUCLEOTIDE SEQUENCE [LARGE SCALE GENOMIC DNA]</scope>
    <source>
        <strain evidence="2">AMD01</strain>
    </source>
</reference>
<evidence type="ECO:0000313" key="2">
    <source>
        <dbReference type="EMBL" id="RWZ79688.1"/>
    </source>
</evidence>
<dbReference type="SUPFAM" id="SSF52540">
    <property type="entry name" value="P-loop containing nucleoside triphosphate hydrolases"/>
    <property type="match status" value="1"/>
</dbReference>
<dbReference type="EMBL" id="SCKW01000004">
    <property type="protein sequence ID" value="RWZ79688.1"/>
    <property type="molecule type" value="Genomic_DNA"/>
</dbReference>
<dbReference type="GO" id="GO:0004672">
    <property type="term" value="F:protein kinase activity"/>
    <property type="evidence" value="ECO:0007669"/>
    <property type="project" value="TreeGrafter"/>
</dbReference>
<name>A0A4Q0AJL6_9BACT</name>
<gene>
    <name evidence="2" type="ORF">EOT04_00715</name>
</gene>
<dbReference type="InterPro" id="IPR010650">
    <property type="entry name" value="PrkA_C"/>
</dbReference>
<dbReference type="InterPro" id="IPR027417">
    <property type="entry name" value="P-loop_NTPase"/>
</dbReference>
<dbReference type="Pfam" id="PF06798">
    <property type="entry name" value="PrkA"/>
    <property type="match status" value="1"/>
</dbReference>
<proteinExistence type="predicted"/>
<accession>A0A4Q0AJL6</accession>
<keyword evidence="3" id="KW-1185">Reference proteome</keyword>
<sequence>MAEGTYKKGEGLNLFKEIERYNGEQERLRWEGTFDEYIEKVIENPHIARTAYQTVYSAVTSRPDFFTTGPNALFGAEETTNRFIDILKAGAEGLEIGKRIIILVGPPGSGKSTLVNGTKRGIEEYTKTDEGAIYAIKDCPMHEEPLHLIPKDMRPMLEENYGIHIEGDLCPQCRENYGGENLDTEALKNVTVRRIVFTEKDRVGVGTFKPSDPKSQDITELVGSVDLSKLGEYGTASDARAYRFDGELNVANRGIMEFVEMLKSDERFLYTLLDLTQDRVIKAPRFSNISADEVILAHTNLTEYLSYVQNPKNEALRDRMVVVPAPYTLRVSDERKIHEKLIGQSELVRKSSVHINPHTLETAATFSVLSRLADSKKYGKMQKLKIYDGQETDGLTQRDIKELKEENSNEGMSGISPRYVIDSLSTALIQEGKTCLTPVDAIRALRDNLDRHPHTRDMKKEDKDALKDDLMAVKAEFDDIAKKEIQSAFVYSYEETARSLCGNYLNNVEAFCNRTKIIDPITEEELDPDEKLMRSIEEQIGVSDNSKKEFRSELLMRMASVYRRGETFDYRSHPRLKEAVEKKLFADLKDMVKLTTSAKVPNEEQRERIRSVERTLIEEKGYCPHCASELIRYVGTLLSRT</sequence>